<name>A0A914UKX6_9BILA</name>
<dbReference type="GO" id="GO:0006688">
    <property type="term" value="P:glycosphingolipid biosynthetic process"/>
    <property type="evidence" value="ECO:0007669"/>
    <property type="project" value="TreeGrafter"/>
</dbReference>
<dbReference type="GO" id="GO:0005794">
    <property type="term" value="C:Golgi apparatus"/>
    <property type="evidence" value="ECO:0007669"/>
    <property type="project" value="TreeGrafter"/>
</dbReference>
<comment type="pathway">
    <text evidence="2">Protein modification; protein glycosylation.</text>
</comment>
<dbReference type="PANTHER" id="PTHR19300">
    <property type="entry name" value="BETA-1,4-GALACTOSYLTRANSFERASE"/>
    <property type="match status" value="1"/>
</dbReference>
<dbReference type="GO" id="GO:0033842">
    <property type="term" value="F:N-acetyl-beta-glucosaminyl-derivative 4-beta-N-acetylgalactosaminyltransferase activity"/>
    <property type="evidence" value="ECO:0007669"/>
    <property type="project" value="TreeGrafter"/>
</dbReference>
<keyword evidence="10" id="KW-0325">Glycoprotein</keyword>
<keyword evidence="7" id="KW-0735">Signal-anchor</keyword>
<evidence type="ECO:0000256" key="4">
    <source>
        <dbReference type="ARBA" id="ARBA00022676"/>
    </source>
</evidence>
<evidence type="ECO:0000256" key="11">
    <source>
        <dbReference type="SAM" id="MobiDB-lite"/>
    </source>
</evidence>
<keyword evidence="8 12" id="KW-1133">Transmembrane helix</keyword>
<evidence type="ECO:0000256" key="6">
    <source>
        <dbReference type="ARBA" id="ARBA00022692"/>
    </source>
</evidence>
<keyword evidence="9 12" id="KW-0472">Membrane</keyword>
<dbReference type="InterPro" id="IPR029044">
    <property type="entry name" value="Nucleotide-diphossugar_trans"/>
</dbReference>
<dbReference type="GO" id="GO:0008378">
    <property type="term" value="F:galactosyltransferase activity"/>
    <property type="evidence" value="ECO:0007669"/>
    <property type="project" value="TreeGrafter"/>
</dbReference>
<dbReference type="Gene3D" id="3.90.550.10">
    <property type="entry name" value="Spore Coat Polysaccharide Biosynthesis Protein SpsA, Chain A"/>
    <property type="match status" value="1"/>
</dbReference>
<evidence type="ECO:0000256" key="7">
    <source>
        <dbReference type="ARBA" id="ARBA00022968"/>
    </source>
</evidence>
<dbReference type="PANTHER" id="PTHR19300:SF57">
    <property type="entry name" value="BETA-1,4-N-ACETYLGALACTOSAMINYLTRANSFERASE"/>
    <property type="match status" value="1"/>
</dbReference>
<protein>
    <submittedName>
        <fullName evidence="16">Beta-1,4-N-acetylgalactosaminyltransferase bre-4</fullName>
    </submittedName>
</protein>
<evidence type="ECO:0000256" key="5">
    <source>
        <dbReference type="ARBA" id="ARBA00022679"/>
    </source>
</evidence>
<feature type="transmembrane region" description="Helical" evidence="12">
    <location>
        <begin position="183"/>
        <end position="209"/>
    </location>
</feature>
<dbReference type="GO" id="GO:0016020">
    <property type="term" value="C:membrane"/>
    <property type="evidence" value="ECO:0007669"/>
    <property type="project" value="UniProtKB-SubCell"/>
</dbReference>
<feature type="region of interest" description="Disordered" evidence="11">
    <location>
        <begin position="93"/>
        <end position="112"/>
    </location>
</feature>
<reference evidence="16" key="1">
    <citation type="submission" date="2022-11" db="UniProtKB">
        <authorList>
            <consortium name="WormBaseParasite"/>
        </authorList>
    </citation>
    <scope>IDENTIFICATION</scope>
</reference>
<evidence type="ECO:0000256" key="9">
    <source>
        <dbReference type="ARBA" id="ARBA00023136"/>
    </source>
</evidence>
<evidence type="ECO:0000259" key="13">
    <source>
        <dbReference type="Pfam" id="PF02709"/>
    </source>
</evidence>
<keyword evidence="4" id="KW-0328">Glycosyltransferase</keyword>
<evidence type="ECO:0000256" key="12">
    <source>
        <dbReference type="SAM" id="Phobius"/>
    </source>
</evidence>
<dbReference type="Pfam" id="PF13733">
    <property type="entry name" value="Glyco_transf_7N"/>
    <property type="match status" value="1"/>
</dbReference>
<dbReference type="Pfam" id="PF02709">
    <property type="entry name" value="Glyco_transf_7C"/>
    <property type="match status" value="1"/>
</dbReference>
<proteinExistence type="inferred from homology"/>
<keyword evidence="6 12" id="KW-0812">Transmembrane</keyword>
<evidence type="ECO:0000256" key="1">
    <source>
        <dbReference type="ARBA" id="ARBA00004606"/>
    </source>
</evidence>
<dbReference type="Proteomes" id="UP000887566">
    <property type="component" value="Unplaced"/>
</dbReference>
<dbReference type="InterPro" id="IPR027791">
    <property type="entry name" value="Galactosyl_T_C"/>
</dbReference>
<evidence type="ECO:0000313" key="15">
    <source>
        <dbReference type="Proteomes" id="UP000887566"/>
    </source>
</evidence>
<dbReference type="WBParaSite" id="PSAMB.scaffold1085size36142.g10819.t1">
    <property type="protein sequence ID" value="PSAMB.scaffold1085size36142.g10819.t1"/>
    <property type="gene ID" value="PSAMB.scaffold1085size36142.g10819"/>
</dbReference>
<keyword evidence="5" id="KW-0808">Transferase</keyword>
<evidence type="ECO:0000256" key="2">
    <source>
        <dbReference type="ARBA" id="ARBA00004922"/>
    </source>
</evidence>
<dbReference type="InterPro" id="IPR027995">
    <property type="entry name" value="Galactosyl_T_N"/>
</dbReference>
<evidence type="ECO:0000313" key="16">
    <source>
        <dbReference type="WBParaSite" id="PSAMB.scaffold1085size36142.g10819.t1"/>
    </source>
</evidence>
<evidence type="ECO:0000259" key="14">
    <source>
        <dbReference type="Pfam" id="PF13733"/>
    </source>
</evidence>
<keyword evidence="15" id="KW-1185">Reference proteome</keyword>
<organism evidence="15 16">
    <name type="scientific">Plectus sambesii</name>
    <dbReference type="NCBI Taxonomy" id="2011161"/>
    <lineage>
        <taxon>Eukaryota</taxon>
        <taxon>Metazoa</taxon>
        <taxon>Ecdysozoa</taxon>
        <taxon>Nematoda</taxon>
        <taxon>Chromadorea</taxon>
        <taxon>Plectida</taxon>
        <taxon>Plectina</taxon>
        <taxon>Plectoidea</taxon>
        <taxon>Plectidae</taxon>
        <taxon>Plectus</taxon>
    </lineage>
</organism>
<feature type="domain" description="Galactosyltransferase C-terminal" evidence="13">
    <location>
        <begin position="445"/>
        <end position="522"/>
    </location>
</feature>
<dbReference type="AlphaFoldDB" id="A0A914UKX6"/>
<evidence type="ECO:0000256" key="8">
    <source>
        <dbReference type="ARBA" id="ARBA00022989"/>
    </source>
</evidence>
<dbReference type="PRINTS" id="PR02050">
    <property type="entry name" value="B14GALTRFASE"/>
</dbReference>
<comment type="similarity">
    <text evidence="3">Belongs to the glycosyltransferase 7 family.</text>
</comment>
<dbReference type="SUPFAM" id="SSF53448">
    <property type="entry name" value="Nucleotide-diphospho-sugar transferases"/>
    <property type="match status" value="1"/>
</dbReference>
<evidence type="ECO:0000256" key="3">
    <source>
        <dbReference type="ARBA" id="ARBA00005735"/>
    </source>
</evidence>
<accession>A0A914UKX6</accession>
<dbReference type="InterPro" id="IPR003859">
    <property type="entry name" value="Galactosyl_T"/>
</dbReference>
<feature type="domain" description="Galactosyltransferase N-terminal" evidence="14">
    <location>
        <begin position="303"/>
        <end position="441"/>
    </location>
</feature>
<comment type="subcellular location">
    <subcellularLocation>
        <location evidence="1">Membrane</location>
        <topology evidence="1">Single-pass type II membrane protein</topology>
    </subcellularLocation>
</comment>
<sequence length="581" mass="65615">MWRTGMASRNLADEAGMGHGACCDGGRIEFAERRSGGGGAGGRIDRPSRAIARPEDAQTVDVPRAPVVDGEWRSPAVLVAALRRRIDRLALATHLPPPRPNPRRVNRSCVGSSSHAPSRFDRVQRCRRRWFAPSAIALGRISGSQLAIIELGGTVESRRRDQLIAYAWAKPVSRGRGACRTYCLPNVLLLLLIVLFAVVTVQIALFHYYGTGTMSDQAIAAHPYMLHGPGMLSRVYMTPAPRVNLQQLLSRNVPSMLSNYRRLLLEINALQVNELLQRESWSLSLDDNATGINATRTPPLPPCPDSPDQLHGRIFADINHTHEENYTEEAVLTENPEVQAGGQWKPSTCHARHQVAIIVPYRDRAPHLMVLMAHLHPVLQRQQINYRIFVVEQYGNMTFNKARIMNIAFVTALKKNPYFDCFVFHDVDLIPEDDRNMYSCPPEPRHMSPAIDEMGYQIPYEELVGGVFAIRTDHFFKVNGYSNLYWGWGAEDDDMAYRLQHVGLRIIRPPSEIARYKMIRHRKRTAVDGRIRYRLLWTGVRRYKIDGINSLPALNYKVMSVTDKVLFTHIMVDVGPPPPGF</sequence>
<dbReference type="GO" id="GO:0005975">
    <property type="term" value="P:carbohydrate metabolic process"/>
    <property type="evidence" value="ECO:0007669"/>
    <property type="project" value="InterPro"/>
</dbReference>
<evidence type="ECO:0000256" key="10">
    <source>
        <dbReference type="ARBA" id="ARBA00023180"/>
    </source>
</evidence>
<dbReference type="CDD" id="cd00899">
    <property type="entry name" value="b4GalT"/>
    <property type="match status" value="1"/>
</dbReference>